<reference evidence="4" key="1">
    <citation type="submission" date="2023-07" db="EMBL/GenBank/DDBJ databases">
        <authorList>
            <consortium name="AG Swart"/>
            <person name="Singh M."/>
            <person name="Singh A."/>
            <person name="Seah K."/>
            <person name="Emmerich C."/>
        </authorList>
    </citation>
    <scope>NUCLEOTIDE SEQUENCE</scope>
    <source>
        <strain evidence="4">DP1</strain>
    </source>
</reference>
<dbReference type="CDD" id="cd00314">
    <property type="entry name" value="plant_peroxidase_like"/>
    <property type="match status" value="1"/>
</dbReference>
<dbReference type="EMBL" id="CAMPGE010020713">
    <property type="protein sequence ID" value="CAI2378929.1"/>
    <property type="molecule type" value="Genomic_DNA"/>
</dbReference>
<dbReference type="InterPro" id="IPR010255">
    <property type="entry name" value="Haem_peroxidase_sf"/>
</dbReference>
<dbReference type="PROSITE" id="PS50873">
    <property type="entry name" value="PEROXIDASE_4"/>
    <property type="match status" value="1"/>
</dbReference>
<dbReference type="SUPFAM" id="SSF48113">
    <property type="entry name" value="Heme-dependent peroxidases"/>
    <property type="match status" value="1"/>
</dbReference>
<evidence type="ECO:0000313" key="4">
    <source>
        <dbReference type="EMBL" id="CAI2378929.1"/>
    </source>
</evidence>
<dbReference type="GO" id="GO:0042744">
    <property type="term" value="P:hydrogen peroxide catabolic process"/>
    <property type="evidence" value="ECO:0007669"/>
    <property type="project" value="TreeGrafter"/>
</dbReference>
<dbReference type="PANTHER" id="PTHR31356:SF66">
    <property type="entry name" value="CATALASE-PEROXIDASE"/>
    <property type="match status" value="1"/>
</dbReference>
<dbReference type="GO" id="GO:0020037">
    <property type="term" value="F:heme binding"/>
    <property type="evidence" value="ECO:0007669"/>
    <property type="project" value="InterPro"/>
</dbReference>
<dbReference type="Pfam" id="PF00141">
    <property type="entry name" value="peroxidase"/>
    <property type="match status" value="1"/>
</dbReference>
<gene>
    <name evidence="4" type="ORF">ECRASSUSDP1_LOCUS20329</name>
</gene>
<organism evidence="4 5">
    <name type="scientific">Euplotes crassus</name>
    <dbReference type="NCBI Taxonomy" id="5936"/>
    <lineage>
        <taxon>Eukaryota</taxon>
        <taxon>Sar</taxon>
        <taxon>Alveolata</taxon>
        <taxon>Ciliophora</taxon>
        <taxon>Intramacronucleata</taxon>
        <taxon>Spirotrichea</taxon>
        <taxon>Hypotrichia</taxon>
        <taxon>Euplotida</taxon>
        <taxon>Euplotidae</taxon>
        <taxon>Moneuplotes</taxon>
    </lineage>
</organism>
<dbReference type="GO" id="GO:0004601">
    <property type="term" value="F:peroxidase activity"/>
    <property type="evidence" value="ECO:0007669"/>
    <property type="project" value="InterPro"/>
</dbReference>
<evidence type="ECO:0000259" key="3">
    <source>
        <dbReference type="PROSITE" id="PS50873"/>
    </source>
</evidence>
<keyword evidence="5" id="KW-1185">Reference proteome</keyword>
<name>A0AAD1XU19_EUPCR</name>
<comment type="caution">
    <text evidence="4">The sequence shown here is derived from an EMBL/GenBank/DDBJ whole genome shotgun (WGS) entry which is preliminary data.</text>
</comment>
<accession>A0AAD1XU19</accession>
<comment type="similarity">
    <text evidence="2">Belongs to the peroxidase family.</text>
</comment>
<feature type="domain" description="Plant heme peroxidase family profile" evidence="3">
    <location>
        <begin position="98"/>
        <end position="177"/>
    </location>
</feature>
<dbReference type="InterPro" id="IPR044831">
    <property type="entry name" value="Ccp1-like"/>
</dbReference>
<dbReference type="Gene3D" id="1.10.420.10">
    <property type="entry name" value="Peroxidase, domain 2"/>
    <property type="match status" value="1"/>
</dbReference>
<dbReference type="Proteomes" id="UP001295684">
    <property type="component" value="Unassembled WGS sequence"/>
</dbReference>
<dbReference type="GO" id="GO:0000302">
    <property type="term" value="P:response to reactive oxygen species"/>
    <property type="evidence" value="ECO:0007669"/>
    <property type="project" value="TreeGrafter"/>
</dbReference>
<protein>
    <recommendedName>
        <fullName evidence="3">Plant heme peroxidase family profile domain-containing protein</fullName>
    </recommendedName>
</protein>
<evidence type="ECO:0000256" key="2">
    <source>
        <dbReference type="RuleBase" id="RU004241"/>
    </source>
</evidence>
<dbReference type="PANTHER" id="PTHR31356">
    <property type="entry name" value="THYLAKOID LUMENAL 29 KDA PROTEIN, CHLOROPLASTIC-RELATED"/>
    <property type="match status" value="1"/>
</dbReference>
<dbReference type="InterPro" id="IPR002016">
    <property type="entry name" value="Haem_peroxidase"/>
</dbReference>
<dbReference type="GO" id="GO:0034599">
    <property type="term" value="P:cellular response to oxidative stress"/>
    <property type="evidence" value="ECO:0007669"/>
    <property type="project" value="InterPro"/>
</dbReference>
<dbReference type="AlphaFoldDB" id="A0AAD1XU19"/>
<keyword evidence="1" id="KW-0560">Oxidoreductase</keyword>
<evidence type="ECO:0000256" key="1">
    <source>
        <dbReference type="ARBA" id="ARBA00023002"/>
    </source>
</evidence>
<proteinExistence type="inferred from homology"/>
<evidence type="ECO:0000313" key="5">
    <source>
        <dbReference type="Proteomes" id="UP001295684"/>
    </source>
</evidence>
<sequence length="259" mass="29728">MNRFTKVATKEHYAINVIGRSARLFLKQKSINYNFPTVVKLAFNDAMTYNPENGKGGTVFGLGFREHKLKHYNKKHLGALENLLWFKESQADVRLDALSKSDFLQSFAVIAIKDAMGPNMCENNRFGRKDATSEEQLEGACEVPQPEDGVTSFRDAFHSKSFDSREMVALSSVYTFGDFQPRIAEMNNQYFKNLVDKDIQSNDALDKILLDDSELKEFVELFANETDEFEEAFTDAWLKLYTLGNDDKELFFEVPKIEY</sequence>
<dbReference type="Gene3D" id="1.10.520.10">
    <property type="match status" value="1"/>
</dbReference>